<dbReference type="PANTHER" id="PTHR43731:SF14">
    <property type="entry name" value="PRESENILIN-ASSOCIATED RHOMBOID-LIKE PROTEIN, MITOCHONDRIAL"/>
    <property type="match status" value="1"/>
</dbReference>
<keyword evidence="11" id="KW-1185">Reference proteome</keyword>
<reference evidence="10" key="1">
    <citation type="submission" date="2022-09" db="EMBL/GenBank/DDBJ databases">
        <authorList>
            <person name="Yuan C."/>
            <person name="Ke Z."/>
        </authorList>
    </citation>
    <scope>NUCLEOTIDE SEQUENCE</scope>
    <source>
        <strain evidence="10">LB-8</strain>
    </source>
</reference>
<feature type="transmembrane region" description="Helical" evidence="7">
    <location>
        <begin position="204"/>
        <end position="221"/>
    </location>
</feature>
<evidence type="ECO:0000256" key="1">
    <source>
        <dbReference type="ARBA" id="ARBA00004141"/>
    </source>
</evidence>
<reference evidence="10" key="2">
    <citation type="submission" date="2023-04" db="EMBL/GenBank/DDBJ databases">
        <title>Paracnuella aquatica gen. nov., sp. nov., a member of the family Chitinophagaceae isolated from a hot spring.</title>
        <authorList>
            <person name="Wang C."/>
        </authorList>
    </citation>
    <scope>NUCLEOTIDE SEQUENCE</scope>
    <source>
        <strain evidence="10">LB-8</strain>
    </source>
</reference>
<keyword evidence="10" id="KW-0645">Protease</keyword>
<evidence type="ECO:0000313" key="10">
    <source>
        <dbReference type="EMBL" id="MCU7548513.1"/>
    </source>
</evidence>
<evidence type="ECO:0000256" key="3">
    <source>
        <dbReference type="ARBA" id="ARBA00022692"/>
    </source>
</evidence>
<comment type="subcellular location">
    <subcellularLocation>
        <location evidence="1">Membrane</location>
        <topology evidence="1">Multi-pass membrane protein</topology>
    </subcellularLocation>
</comment>
<feature type="domain" description="Peptidase S54 rhomboid" evidence="8">
    <location>
        <begin position="73"/>
        <end position="222"/>
    </location>
</feature>
<feature type="transmembrane region" description="Helical" evidence="7">
    <location>
        <begin position="148"/>
        <end position="167"/>
    </location>
</feature>
<comment type="caution">
    <text evidence="10">The sequence shown here is derived from an EMBL/GenBank/DDBJ whole genome shotgun (WGS) entry which is preliminary data.</text>
</comment>
<evidence type="ECO:0000313" key="11">
    <source>
        <dbReference type="Proteomes" id="UP001155483"/>
    </source>
</evidence>
<dbReference type="GO" id="GO:0016020">
    <property type="term" value="C:membrane"/>
    <property type="evidence" value="ECO:0007669"/>
    <property type="project" value="UniProtKB-SubCell"/>
</dbReference>
<dbReference type="Gene3D" id="1.20.1540.10">
    <property type="entry name" value="Rhomboid-like"/>
    <property type="match status" value="1"/>
</dbReference>
<dbReference type="Pfam" id="PF01694">
    <property type="entry name" value="Rhomboid"/>
    <property type="match status" value="1"/>
</dbReference>
<dbReference type="Proteomes" id="UP001155483">
    <property type="component" value="Unassembled WGS sequence"/>
</dbReference>
<keyword evidence="4" id="KW-0378">Hydrolase</keyword>
<feature type="transmembrane region" description="Helical" evidence="7">
    <location>
        <begin position="21"/>
        <end position="44"/>
    </location>
</feature>
<organism evidence="10 11">
    <name type="scientific">Paraflavisolibacter caeni</name>
    <dbReference type="NCBI Taxonomy" id="2982496"/>
    <lineage>
        <taxon>Bacteria</taxon>
        <taxon>Pseudomonadati</taxon>
        <taxon>Bacteroidota</taxon>
        <taxon>Chitinophagia</taxon>
        <taxon>Chitinophagales</taxon>
        <taxon>Chitinophagaceae</taxon>
        <taxon>Paraflavisolibacter</taxon>
    </lineage>
</organism>
<proteinExistence type="inferred from homology"/>
<feature type="transmembrane region" description="Helical" evidence="7">
    <location>
        <begin position="117"/>
        <end position="136"/>
    </location>
</feature>
<dbReference type="InterPro" id="IPR035952">
    <property type="entry name" value="Rhomboid-like_sf"/>
</dbReference>
<evidence type="ECO:0000256" key="4">
    <source>
        <dbReference type="ARBA" id="ARBA00022801"/>
    </source>
</evidence>
<dbReference type="InterPro" id="IPR022764">
    <property type="entry name" value="Peptidase_S54_rhomboid_dom"/>
</dbReference>
<dbReference type="GO" id="GO:0006508">
    <property type="term" value="P:proteolysis"/>
    <property type="evidence" value="ECO:0007669"/>
    <property type="project" value="UniProtKB-KW"/>
</dbReference>
<name>A0A9X3BH61_9BACT</name>
<evidence type="ECO:0000256" key="7">
    <source>
        <dbReference type="SAM" id="Phobius"/>
    </source>
</evidence>
<feature type="transmembrane region" description="Helical" evidence="7">
    <location>
        <begin position="179"/>
        <end position="198"/>
    </location>
</feature>
<evidence type="ECO:0000256" key="6">
    <source>
        <dbReference type="ARBA" id="ARBA00023136"/>
    </source>
</evidence>
<dbReference type="EMBL" id="JAOTIF010000002">
    <property type="protein sequence ID" value="MCU7548513.1"/>
    <property type="molecule type" value="Genomic_DNA"/>
</dbReference>
<dbReference type="InterPro" id="IPR046483">
    <property type="entry name" value="DUF6576"/>
</dbReference>
<feature type="transmembrane region" description="Helical" evidence="7">
    <location>
        <begin position="88"/>
        <end position="105"/>
    </location>
</feature>
<feature type="domain" description="DUF6576" evidence="9">
    <location>
        <begin position="271"/>
        <end position="302"/>
    </location>
</feature>
<evidence type="ECO:0000259" key="8">
    <source>
        <dbReference type="Pfam" id="PF01694"/>
    </source>
</evidence>
<keyword evidence="5 7" id="KW-1133">Transmembrane helix</keyword>
<dbReference type="SUPFAM" id="SSF144091">
    <property type="entry name" value="Rhomboid-like"/>
    <property type="match status" value="1"/>
</dbReference>
<evidence type="ECO:0000256" key="2">
    <source>
        <dbReference type="ARBA" id="ARBA00009045"/>
    </source>
</evidence>
<dbReference type="AlphaFoldDB" id="A0A9X3BH61"/>
<keyword evidence="3 7" id="KW-0812">Transmembrane</keyword>
<protein>
    <submittedName>
        <fullName evidence="10">Rhomboid family intramembrane serine protease</fullName>
    </submittedName>
</protein>
<dbReference type="RefSeq" id="WP_279295960.1">
    <property type="nucleotide sequence ID" value="NZ_JAOTIF010000002.1"/>
</dbReference>
<comment type="similarity">
    <text evidence="2">Belongs to the peptidase S54 family.</text>
</comment>
<accession>A0A9X3BH61</accession>
<dbReference type="GO" id="GO:0004252">
    <property type="term" value="F:serine-type endopeptidase activity"/>
    <property type="evidence" value="ECO:0007669"/>
    <property type="project" value="InterPro"/>
</dbReference>
<keyword evidence="6 7" id="KW-0472">Membrane</keyword>
<dbReference type="Pfam" id="PF20216">
    <property type="entry name" value="DUF6576"/>
    <property type="match status" value="1"/>
</dbReference>
<sequence>MRYYREQNRSRLTVGQDGNSLVMLIAIHLVVFVLLAFIKVIYYFSYGRDGLGVYHNQVLDLITLPASLSVLVRQPWTLITHFFVHDNVWHIIANMLWLWAFGYILQDLAGSRKLVPVFVYGALAGALAYILAFNIIPPLHDAMGNSRALGASAGVMAIAIATTTLSPGYRIFPMINGGIPLWVITMIFVIIDLATIPYNNPGGHVAHLAGAGMGFLFVVLMRKGYDGSNWMNAFFDWVNNLFNPDIPKKGRDVKTTLFYKSNVPPYKKKVSITQQKIDDILDKINQKGYHSLSEDEKEVLRRAASKDEI</sequence>
<evidence type="ECO:0000259" key="9">
    <source>
        <dbReference type="Pfam" id="PF20216"/>
    </source>
</evidence>
<dbReference type="PANTHER" id="PTHR43731">
    <property type="entry name" value="RHOMBOID PROTEASE"/>
    <property type="match status" value="1"/>
</dbReference>
<dbReference type="InterPro" id="IPR050925">
    <property type="entry name" value="Rhomboid_protease_S54"/>
</dbReference>
<gene>
    <name evidence="10" type="ORF">OCK74_05265</name>
</gene>
<evidence type="ECO:0000256" key="5">
    <source>
        <dbReference type="ARBA" id="ARBA00022989"/>
    </source>
</evidence>